<dbReference type="AlphaFoldDB" id="A0AAV7QKH2"/>
<name>A0AAV7QKH2_PLEWA</name>
<accession>A0AAV7QKH2</accession>
<reference evidence="1" key="1">
    <citation type="journal article" date="2022" name="bioRxiv">
        <title>Sequencing and chromosome-scale assembly of the giantPleurodeles waltlgenome.</title>
        <authorList>
            <person name="Brown T."/>
            <person name="Elewa A."/>
            <person name="Iarovenko S."/>
            <person name="Subramanian E."/>
            <person name="Araus A.J."/>
            <person name="Petzold A."/>
            <person name="Susuki M."/>
            <person name="Suzuki K.-i.T."/>
            <person name="Hayashi T."/>
            <person name="Toyoda A."/>
            <person name="Oliveira C."/>
            <person name="Osipova E."/>
            <person name="Leigh N.D."/>
            <person name="Simon A."/>
            <person name="Yun M.H."/>
        </authorList>
    </citation>
    <scope>NUCLEOTIDE SEQUENCE</scope>
    <source>
        <strain evidence="1">20211129_DDA</strain>
        <tissue evidence="1">Liver</tissue>
    </source>
</reference>
<evidence type="ECO:0000313" key="2">
    <source>
        <dbReference type="Proteomes" id="UP001066276"/>
    </source>
</evidence>
<keyword evidence="2" id="KW-1185">Reference proteome</keyword>
<sequence length="172" mass="19259">MPLTIVCLPAISTRGKREAMVWSVEIPVFCCIFVTAPKKHRVNETHVGCLETISFENEKSSNKIEQFDARASIARLYVRAKSLVPTVGRVLRLLGHDPHVLGGWGQVRHLRPPRPVREASEVSPRRVLSPVASASPSDPLARTRVLSLFQLHLRPGRWGHGVRLLVWPRCPS</sequence>
<protein>
    <submittedName>
        <fullName evidence="1">Uncharacterized protein</fullName>
    </submittedName>
</protein>
<dbReference type="EMBL" id="JANPWB010000010">
    <property type="protein sequence ID" value="KAJ1138898.1"/>
    <property type="molecule type" value="Genomic_DNA"/>
</dbReference>
<organism evidence="1 2">
    <name type="scientific">Pleurodeles waltl</name>
    <name type="common">Iberian ribbed newt</name>
    <dbReference type="NCBI Taxonomy" id="8319"/>
    <lineage>
        <taxon>Eukaryota</taxon>
        <taxon>Metazoa</taxon>
        <taxon>Chordata</taxon>
        <taxon>Craniata</taxon>
        <taxon>Vertebrata</taxon>
        <taxon>Euteleostomi</taxon>
        <taxon>Amphibia</taxon>
        <taxon>Batrachia</taxon>
        <taxon>Caudata</taxon>
        <taxon>Salamandroidea</taxon>
        <taxon>Salamandridae</taxon>
        <taxon>Pleurodelinae</taxon>
        <taxon>Pleurodeles</taxon>
    </lineage>
</organism>
<dbReference type="Proteomes" id="UP001066276">
    <property type="component" value="Chromosome 6"/>
</dbReference>
<evidence type="ECO:0000313" key="1">
    <source>
        <dbReference type="EMBL" id="KAJ1138898.1"/>
    </source>
</evidence>
<proteinExistence type="predicted"/>
<comment type="caution">
    <text evidence="1">The sequence shown here is derived from an EMBL/GenBank/DDBJ whole genome shotgun (WGS) entry which is preliminary data.</text>
</comment>
<gene>
    <name evidence="1" type="ORF">NDU88_005278</name>
</gene>